<evidence type="ECO:0000256" key="1">
    <source>
        <dbReference type="SAM" id="MobiDB-lite"/>
    </source>
</evidence>
<keyword evidence="5" id="KW-1185">Reference proteome</keyword>
<feature type="transmembrane region" description="Helical" evidence="2">
    <location>
        <begin position="348"/>
        <end position="363"/>
    </location>
</feature>
<proteinExistence type="predicted"/>
<feature type="transmembrane region" description="Helical" evidence="2">
    <location>
        <begin position="471"/>
        <end position="493"/>
    </location>
</feature>
<dbReference type="Gene3D" id="3.40.630.30">
    <property type="match status" value="1"/>
</dbReference>
<dbReference type="EMBL" id="BAAAMU010000224">
    <property type="protein sequence ID" value="GAA1696474.1"/>
    <property type="molecule type" value="Genomic_DNA"/>
</dbReference>
<feature type="compositionally biased region" description="Basic and acidic residues" evidence="1">
    <location>
        <begin position="501"/>
        <end position="516"/>
    </location>
</feature>
<feature type="transmembrane region" description="Helical" evidence="2">
    <location>
        <begin position="369"/>
        <end position="391"/>
    </location>
</feature>
<evidence type="ECO:0000313" key="5">
    <source>
        <dbReference type="Proteomes" id="UP001500064"/>
    </source>
</evidence>
<keyword evidence="2" id="KW-0812">Transmembrane</keyword>
<accession>A0ABN2I085</accession>
<evidence type="ECO:0000256" key="2">
    <source>
        <dbReference type="SAM" id="Phobius"/>
    </source>
</evidence>
<protein>
    <recommendedName>
        <fullName evidence="3">N-acetyltransferase domain-containing protein</fullName>
    </recommendedName>
</protein>
<comment type="caution">
    <text evidence="4">The sequence shown here is derived from an EMBL/GenBank/DDBJ whole genome shotgun (WGS) entry which is preliminary data.</text>
</comment>
<feature type="transmembrane region" description="Helical" evidence="2">
    <location>
        <begin position="422"/>
        <end position="440"/>
    </location>
</feature>
<dbReference type="SUPFAM" id="SSF55729">
    <property type="entry name" value="Acyl-CoA N-acyltransferases (Nat)"/>
    <property type="match status" value="1"/>
</dbReference>
<feature type="transmembrane region" description="Helical" evidence="2">
    <location>
        <begin position="398"/>
        <end position="416"/>
    </location>
</feature>
<dbReference type="Pfam" id="PF13302">
    <property type="entry name" value="Acetyltransf_3"/>
    <property type="match status" value="1"/>
</dbReference>
<organism evidence="4 5">
    <name type="scientific">Nonomuraea maheshkhaliensis</name>
    <dbReference type="NCBI Taxonomy" id="419590"/>
    <lineage>
        <taxon>Bacteria</taxon>
        <taxon>Bacillati</taxon>
        <taxon>Actinomycetota</taxon>
        <taxon>Actinomycetes</taxon>
        <taxon>Streptosporangiales</taxon>
        <taxon>Streptosporangiaceae</taxon>
        <taxon>Nonomuraea</taxon>
    </lineage>
</organism>
<dbReference type="PROSITE" id="PS51186">
    <property type="entry name" value="GNAT"/>
    <property type="match status" value="1"/>
</dbReference>
<sequence length="524" mass="54099">MLGNRPSRSPPGYASDLERTVRLQDGRTAFLRPIVPDDAAALAEAIRDADAETLRRRFLGAPPPLTGELLRHLTTVDYARRLALAGFDPATGRGIAIARYEPVDERTAEVAIAVDPAWRRVGLATAMIELLAEAALKHGYDAFTATYLADNRPVAALVTGSDGSGHQQIRQGLAEVAISLDRTAFEDVKGVPMTRTPDEALAQLVRDGVISAAQAMAVREALQQIAPPARVRWAEVAGYVGGGLLLAGALSLAATSWADLSRIAHVVILLAATAALLAAGIALLGTRPRERAPTARSRSGSVSLALAPATAALAAAELAADHTTVLAGAAGLLVAALGYALARTAPPTLACAFFAALTTGSLADELTGGSVLAVGLSLVVLGVAWTALVLTGVIGQRGLGLGLGAVIALFGGQQGLGYDPTMVWAYVMTAAVAVACLLLYRRERAWVLLVAGVGGFTLAVPEAIWHWTGGAVGGSLIVMVAGGVLVTASVLGIRWHRTSRPEHAGSKEDTTRRGHDQGTSARPG</sequence>
<evidence type="ECO:0000313" key="4">
    <source>
        <dbReference type="EMBL" id="GAA1696474.1"/>
    </source>
</evidence>
<feature type="transmembrane region" description="Helical" evidence="2">
    <location>
        <begin position="322"/>
        <end position="341"/>
    </location>
</feature>
<keyword evidence="2" id="KW-0472">Membrane</keyword>
<keyword evidence="2" id="KW-1133">Transmembrane helix</keyword>
<gene>
    <name evidence="4" type="ORF">GCM10009733_109850</name>
</gene>
<feature type="transmembrane region" description="Helical" evidence="2">
    <location>
        <begin position="447"/>
        <end position="465"/>
    </location>
</feature>
<dbReference type="InterPro" id="IPR000182">
    <property type="entry name" value="GNAT_dom"/>
</dbReference>
<name>A0ABN2I085_9ACTN</name>
<dbReference type="CDD" id="cd04301">
    <property type="entry name" value="NAT_SF"/>
    <property type="match status" value="1"/>
</dbReference>
<feature type="transmembrane region" description="Helical" evidence="2">
    <location>
        <begin position="236"/>
        <end position="257"/>
    </location>
</feature>
<dbReference type="Proteomes" id="UP001500064">
    <property type="component" value="Unassembled WGS sequence"/>
</dbReference>
<evidence type="ECO:0000259" key="3">
    <source>
        <dbReference type="PROSITE" id="PS51186"/>
    </source>
</evidence>
<feature type="transmembrane region" description="Helical" evidence="2">
    <location>
        <begin position="297"/>
        <end position="316"/>
    </location>
</feature>
<feature type="transmembrane region" description="Helical" evidence="2">
    <location>
        <begin position="263"/>
        <end position="285"/>
    </location>
</feature>
<feature type="region of interest" description="Disordered" evidence="1">
    <location>
        <begin position="501"/>
        <end position="524"/>
    </location>
</feature>
<reference evidence="4 5" key="1">
    <citation type="journal article" date="2019" name="Int. J. Syst. Evol. Microbiol.">
        <title>The Global Catalogue of Microorganisms (GCM) 10K type strain sequencing project: providing services to taxonomists for standard genome sequencing and annotation.</title>
        <authorList>
            <consortium name="The Broad Institute Genomics Platform"/>
            <consortium name="The Broad Institute Genome Sequencing Center for Infectious Disease"/>
            <person name="Wu L."/>
            <person name="Ma J."/>
        </authorList>
    </citation>
    <scope>NUCLEOTIDE SEQUENCE [LARGE SCALE GENOMIC DNA]</scope>
    <source>
        <strain evidence="4 5">JCM 13929</strain>
    </source>
</reference>
<dbReference type="InterPro" id="IPR016181">
    <property type="entry name" value="Acyl_CoA_acyltransferase"/>
</dbReference>
<feature type="domain" description="N-acetyltransferase" evidence="3">
    <location>
        <begin position="29"/>
        <end position="198"/>
    </location>
</feature>